<dbReference type="PANTHER" id="PTHR39673:SF5">
    <property type="entry name" value="TUNGSTEN-CONTAINING FORMYLMETHANOFURAN DEHYDROGENASE 2 SUBUNIT C"/>
    <property type="match status" value="1"/>
</dbReference>
<evidence type="ECO:0000256" key="2">
    <source>
        <dbReference type="ARBA" id="ARBA00012692"/>
    </source>
</evidence>
<protein>
    <recommendedName>
        <fullName evidence="2">formylmethanofuran dehydrogenase</fullName>
        <ecNumber evidence="2">1.2.7.12</ecNumber>
    </recommendedName>
</protein>
<dbReference type="GeneID" id="97608490"/>
<dbReference type="NCBIfam" id="TIGR03122">
    <property type="entry name" value="one_C_dehyd_C"/>
    <property type="match status" value="1"/>
</dbReference>
<dbReference type="Gene3D" id="2.160.20.60">
    <property type="entry name" value="Glutamate synthase, alpha subunit, C-terminal domain"/>
    <property type="match status" value="2"/>
</dbReference>
<dbReference type="GO" id="GO:0019386">
    <property type="term" value="P:methanogenesis, from carbon dioxide"/>
    <property type="evidence" value="ECO:0007669"/>
    <property type="project" value="UniProtKB-UniPathway"/>
</dbReference>
<dbReference type="UniPathway" id="UPA00640">
    <property type="reaction ID" value="UER00692"/>
</dbReference>
<dbReference type="GO" id="GO:0018493">
    <property type="term" value="F:formylmethanofuran dehydrogenase activity"/>
    <property type="evidence" value="ECO:0007669"/>
    <property type="project" value="UniProtKB-EC"/>
</dbReference>
<dbReference type="EC" id="1.2.7.12" evidence="2"/>
<dbReference type="OrthoDB" id="106216at2157"/>
<dbReference type="InterPro" id="IPR017550">
    <property type="entry name" value="Formylmethanofuran_DH_suC"/>
</dbReference>
<sequence length="332" mass="36117">MDIVKLTLTKVPDLYLEAENVTPDHFAGKTAQQIGELHVHLGNQTAKISDYFSVEGKGGETAADTKIVIAGPTDKVKYIGMKMTAGEIEVQGNTDMYTAAWMAGGKIHVKGNVDSFCAIGMTGGEFIVDGNAKNYLAASYRGDWRGMQGGKVTVKGNAGSDTATFMIGGTIDIGGNVDVHLGTHAEGGKIIIRGNAKGRVGGQMVKGDIFVLGQVERMMPSYILKGEEEVELDGKKQMFQVWIGDMGERHAKRKGEVIYGKIYVPTGAGETAAPAIHTEKRKKLTDKQIEHLKEAFKDQEPTVQQVRTYIYDTFDVDMKPMQVSRLIDGIKR</sequence>
<dbReference type="GO" id="GO:0046914">
    <property type="term" value="F:transition metal ion binding"/>
    <property type="evidence" value="ECO:0007669"/>
    <property type="project" value="InterPro"/>
</dbReference>
<reference evidence="4 5" key="1">
    <citation type="submission" date="2018-05" db="EMBL/GenBank/DDBJ databases">
        <title>Draft genome of Methanospirillum stamsii Pt1.</title>
        <authorList>
            <person name="Dueholm M.S."/>
            <person name="Nielsen P.H."/>
            <person name="Bakmann L.F."/>
            <person name="Otzen D.E."/>
        </authorList>
    </citation>
    <scope>NUCLEOTIDE SEQUENCE [LARGE SCALE GENOMIC DNA]</scope>
    <source>
        <strain evidence="4 5">Pt1</strain>
    </source>
</reference>
<comment type="pathway">
    <text evidence="1">One-carbon metabolism; methanogenesis from CO(2); 5,10-methenyl-5,6,7,8-tetrahydromethanopterin from CO(2): step 1/3.</text>
</comment>
<comment type="catalytic activity">
    <reaction evidence="3">
        <text>N-formylmethanofuran + 2 oxidized [2Fe-2S]-[ferredoxin] + H2O = methanofuran + 2 reduced [2Fe-2S]-[ferredoxin] + CO2 + H(+)</text>
        <dbReference type="Rhea" id="RHEA:19841"/>
        <dbReference type="Rhea" id="RHEA-COMP:10000"/>
        <dbReference type="Rhea" id="RHEA-COMP:10001"/>
        <dbReference type="ChEBI" id="CHEBI:15377"/>
        <dbReference type="ChEBI" id="CHEBI:15378"/>
        <dbReference type="ChEBI" id="CHEBI:16526"/>
        <dbReference type="ChEBI" id="CHEBI:33737"/>
        <dbReference type="ChEBI" id="CHEBI:33738"/>
        <dbReference type="ChEBI" id="CHEBI:57727"/>
        <dbReference type="ChEBI" id="CHEBI:58151"/>
        <dbReference type="EC" id="1.2.7.12"/>
    </reaction>
</comment>
<comment type="caution">
    <text evidence="4">The sequence shown here is derived from an EMBL/GenBank/DDBJ whole genome shotgun (WGS) entry which is preliminary data.</text>
</comment>
<evidence type="ECO:0000313" key="4">
    <source>
        <dbReference type="EMBL" id="PWR76039.1"/>
    </source>
</evidence>
<name>A0A2V2N866_9EURY</name>
<evidence type="ECO:0000313" key="5">
    <source>
        <dbReference type="Proteomes" id="UP000245934"/>
    </source>
</evidence>
<dbReference type="Proteomes" id="UP000245934">
    <property type="component" value="Unassembled WGS sequence"/>
</dbReference>
<dbReference type="AlphaFoldDB" id="A0A2V2N866"/>
<evidence type="ECO:0000256" key="3">
    <source>
        <dbReference type="ARBA" id="ARBA00048228"/>
    </source>
</evidence>
<dbReference type="InterPro" id="IPR036485">
    <property type="entry name" value="Glu_synth_asu_C_sf"/>
</dbReference>
<dbReference type="EMBL" id="QGMZ01000005">
    <property type="protein sequence ID" value="PWR76039.1"/>
    <property type="molecule type" value="Genomic_DNA"/>
</dbReference>
<dbReference type="RefSeq" id="WP_109939389.1">
    <property type="nucleotide sequence ID" value="NZ_CP176366.1"/>
</dbReference>
<gene>
    <name evidence="4" type="ORF">DLD82_01730</name>
</gene>
<evidence type="ECO:0000256" key="1">
    <source>
        <dbReference type="ARBA" id="ARBA00004830"/>
    </source>
</evidence>
<keyword evidence="5" id="KW-1185">Reference proteome</keyword>
<organism evidence="4 5">
    <name type="scientific">Methanospirillum stamsii</name>
    <dbReference type="NCBI Taxonomy" id="1277351"/>
    <lineage>
        <taxon>Archaea</taxon>
        <taxon>Methanobacteriati</taxon>
        <taxon>Methanobacteriota</taxon>
        <taxon>Stenosarchaea group</taxon>
        <taxon>Methanomicrobia</taxon>
        <taxon>Methanomicrobiales</taxon>
        <taxon>Methanospirillaceae</taxon>
        <taxon>Methanospirillum</taxon>
    </lineage>
</organism>
<dbReference type="SUPFAM" id="SSF69336">
    <property type="entry name" value="Alpha subunit of glutamate synthase, C-terminal domain"/>
    <property type="match status" value="1"/>
</dbReference>
<accession>A0A2V2N866</accession>
<proteinExistence type="predicted"/>
<dbReference type="PANTHER" id="PTHR39673">
    <property type="entry name" value="TUNGSTEN FORMYLMETHANOFURAN DEHYDROGENASE, SUBUNIT C (FWDC)"/>
    <property type="match status" value="1"/>
</dbReference>